<keyword evidence="2" id="KW-0812">Transmembrane</keyword>
<proteinExistence type="predicted"/>
<keyword evidence="6" id="KW-0472">Membrane</keyword>
<evidence type="ECO:0000256" key="1">
    <source>
        <dbReference type="ARBA" id="ARBA00004323"/>
    </source>
</evidence>
<keyword evidence="7" id="KW-0325">Glycoprotein</keyword>
<evidence type="ECO:0000256" key="2">
    <source>
        <dbReference type="ARBA" id="ARBA00022692"/>
    </source>
</evidence>
<keyword evidence="5" id="KW-0333">Golgi apparatus</keyword>
<feature type="region of interest" description="Disordered" evidence="8">
    <location>
        <begin position="1"/>
        <end position="57"/>
    </location>
</feature>
<dbReference type="GO" id="GO:0015020">
    <property type="term" value="F:glucuronosyltransferase activity"/>
    <property type="evidence" value="ECO:0007669"/>
    <property type="project" value="TreeGrafter"/>
</dbReference>
<accession>A0A7R8ZUG8</accession>
<evidence type="ECO:0000256" key="4">
    <source>
        <dbReference type="ARBA" id="ARBA00022989"/>
    </source>
</evidence>
<sequence length="293" mass="31623">MASRFPTSDPDPSSWSPPQPRPGSENGEYASQGQPWGQQRCPLHPRGGPKVLPDHVPPVLLPDSNLSGACSMAAAQEEMAWPPHGGQSLLSLLARPQATPVAKPRSIHSPLSLSSRQFTQRHAASIQTTVATPRRIPIGSYNPGATPRSPVAGSPGFGGLGQQDWVATWRCPRGINVDSSGTRCAPARTSSYVASSFYSTAPLIPEVSWIPNKHYSGVYGLMKLLLPQVLPESLSKTIVMDTDVTVTTDIAELWSLFQVFSEKEAVGMVENQSDWYLGKLWKSHVPWPAVGRG</sequence>
<reference evidence="9" key="1">
    <citation type="submission" date="2020-11" db="EMBL/GenBank/DDBJ databases">
        <authorList>
            <person name="Tran Van P."/>
        </authorList>
    </citation>
    <scope>NUCLEOTIDE SEQUENCE</scope>
</reference>
<evidence type="ECO:0000313" key="9">
    <source>
        <dbReference type="EMBL" id="CAD7236953.1"/>
    </source>
</evidence>
<dbReference type="InterPro" id="IPR051292">
    <property type="entry name" value="Xyl/GlcA_transferase"/>
</dbReference>
<evidence type="ECO:0000256" key="7">
    <source>
        <dbReference type="ARBA" id="ARBA00023180"/>
    </source>
</evidence>
<comment type="subcellular location">
    <subcellularLocation>
        <location evidence="1">Golgi apparatus membrane</location>
        <topology evidence="1">Single-pass type II membrane protein</topology>
    </subcellularLocation>
</comment>
<dbReference type="Pfam" id="PF01501">
    <property type="entry name" value="Glyco_transf_8"/>
    <property type="match status" value="1"/>
</dbReference>
<evidence type="ECO:0000256" key="6">
    <source>
        <dbReference type="ARBA" id="ARBA00023136"/>
    </source>
</evidence>
<keyword evidence="4" id="KW-1133">Transmembrane helix</keyword>
<keyword evidence="3" id="KW-0735">Signal-anchor</keyword>
<dbReference type="GO" id="GO:0000139">
    <property type="term" value="C:Golgi membrane"/>
    <property type="evidence" value="ECO:0007669"/>
    <property type="project" value="UniProtKB-SubCell"/>
</dbReference>
<dbReference type="SUPFAM" id="SSF53448">
    <property type="entry name" value="Nucleotide-diphospho-sugar transferases"/>
    <property type="match status" value="1"/>
</dbReference>
<gene>
    <name evidence="9" type="ORF">CTOB1V02_LOCUS14768</name>
</gene>
<dbReference type="InterPro" id="IPR002495">
    <property type="entry name" value="Glyco_trans_8"/>
</dbReference>
<dbReference type="AlphaFoldDB" id="A0A7R8ZUG8"/>
<dbReference type="GO" id="GO:0035269">
    <property type="term" value="P:protein O-linked glycosylation via mannose"/>
    <property type="evidence" value="ECO:0007669"/>
    <property type="project" value="TreeGrafter"/>
</dbReference>
<dbReference type="InterPro" id="IPR029044">
    <property type="entry name" value="Nucleotide-diphossugar_trans"/>
</dbReference>
<dbReference type="OrthoDB" id="411524at2759"/>
<evidence type="ECO:0000256" key="3">
    <source>
        <dbReference type="ARBA" id="ARBA00022968"/>
    </source>
</evidence>
<name>A0A7R8ZUG8_9CRUS</name>
<evidence type="ECO:0000256" key="8">
    <source>
        <dbReference type="SAM" id="MobiDB-lite"/>
    </source>
</evidence>
<protein>
    <submittedName>
        <fullName evidence="9">Uncharacterized protein</fullName>
    </submittedName>
</protein>
<evidence type="ECO:0000256" key="5">
    <source>
        <dbReference type="ARBA" id="ARBA00023034"/>
    </source>
</evidence>
<dbReference type="Gene3D" id="3.90.550.10">
    <property type="entry name" value="Spore Coat Polysaccharide Biosynthesis Protein SpsA, Chain A"/>
    <property type="match status" value="1"/>
</dbReference>
<dbReference type="PANTHER" id="PTHR12270">
    <property type="entry name" value="GLYCOSYLTRANSFERASE-RELATED"/>
    <property type="match status" value="1"/>
</dbReference>
<organism evidence="9">
    <name type="scientific">Cyprideis torosa</name>
    <dbReference type="NCBI Taxonomy" id="163714"/>
    <lineage>
        <taxon>Eukaryota</taxon>
        <taxon>Metazoa</taxon>
        <taxon>Ecdysozoa</taxon>
        <taxon>Arthropoda</taxon>
        <taxon>Crustacea</taxon>
        <taxon>Oligostraca</taxon>
        <taxon>Ostracoda</taxon>
        <taxon>Podocopa</taxon>
        <taxon>Podocopida</taxon>
        <taxon>Cytherocopina</taxon>
        <taxon>Cytheroidea</taxon>
        <taxon>Cytherideidae</taxon>
        <taxon>Cyprideis</taxon>
    </lineage>
</organism>
<dbReference type="PANTHER" id="PTHR12270:SF25">
    <property type="entry name" value="GLYCOSYLTRANSFERASE-LIKE PROTEIN LARGE"/>
    <property type="match status" value="1"/>
</dbReference>
<feature type="compositionally biased region" description="Low complexity" evidence="8">
    <location>
        <begin position="1"/>
        <end position="14"/>
    </location>
</feature>
<dbReference type="GO" id="GO:0042285">
    <property type="term" value="F:xylosyltransferase activity"/>
    <property type="evidence" value="ECO:0007669"/>
    <property type="project" value="TreeGrafter"/>
</dbReference>
<dbReference type="EMBL" id="OB683400">
    <property type="protein sequence ID" value="CAD7236953.1"/>
    <property type="molecule type" value="Genomic_DNA"/>
</dbReference>